<dbReference type="AlphaFoldDB" id="A0A369K2S0"/>
<evidence type="ECO:0000256" key="7">
    <source>
        <dbReference type="ARBA" id="ARBA00023136"/>
    </source>
</evidence>
<evidence type="ECO:0000256" key="9">
    <source>
        <dbReference type="RuleBase" id="RU000488"/>
    </source>
</evidence>
<proteinExistence type="inferred from homology"/>
<dbReference type="GO" id="GO:0055085">
    <property type="term" value="P:transmembrane transport"/>
    <property type="evidence" value="ECO:0007669"/>
    <property type="project" value="InterPro"/>
</dbReference>
<evidence type="ECO:0000256" key="4">
    <source>
        <dbReference type="ARBA" id="ARBA00022737"/>
    </source>
</evidence>
<evidence type="ECO:0000256" key="3">
    <source>
        <dbReference type="ARBA" id="ARBA00022692"/>
    </source>
</evidence>
<evidence type="ECO:0000256" key="5">
    <source>
        <dbReference type="ARBA" id="ARBA00022989"/>
    </source>
</evidence>
<evidence type="ECO:0000256" key="6">
    <source>
        <dbReference type="ARBA" id="ARBA00023128"/>
    </source>
</evidence>
<dbReference type="Proteomes" id="UP000076154">
    <property type="component" value="Unassembled WGS sequence"/>
</dbReference>
<dbReference type="EMBL" id="LUEZ02000040">
    <property type="protein sequence ID" value="RDB26064.1"/>
    <property type="molecule type" value="Genomic_DNA"/>
</dbReference>
<dbReference type="Gene3D" id="1.50.40.10">
    <property type="entry name" value="Mitochondrial carrier domain"/>
    <property type="match status" value="1"/>
</dbReference>
<evidence type="ECO:0000256" key="8">
    <source>
        <dbReference type="PROSITE-ProRule" id="PRU00282"/>
    </source>
</evidence>
<feature type="repeat" description="Solcar" evidence="8">
    <location>
        <begin position="117"/>
        <end position="215"/>
    </location>
</feature>
<organism evidence="10 11">
    <name type="scientific">Hypsizygus marmoreus</name>
    <name type="common">White beech mushroom</name>
    <name type="synonym">Agaricus marmoreus</name>
    <dbReference type="NCBI Taxonomy" id="39966"/>
    <lineage>
        <taxon>Eukaryota</taxon>
        <taxon>Fungi</taxon>
        <taxon>Dikarya</taxon>
        <taxon>Basidiomycota</taxon>
        <taxon>Agaricomycotina</taxon>
        <taxon>Agaricomycetes</taxon>
        <taxon>Agaricomycetidae</taxon>
        <taxon>Agaricales</taxon>
        <taxon>Tricholomatineae</taxon>
        <taxon>Lyophyllaceae</taxon>
        <taxon>Hypsizygus</taxon>
    </lineage>
</organism>
<reference evidence="10" key="1">
    <citation type="submission" date="2018-04" db="EMBL/GenBank/DDBJ databases">
        <title>Whole genome sequencing of Hypsizygus marmoreus.</title>
        <authorList>
            <person name="Choi I.-G."/>
            <person name="Min B."/>
            <person name="Kim J.-G."/>
            <person name="Kim S."/>
            <person name="Oh Y.-L."/>
            <person name="Kong W.-S."/>
            <person name="Park H."/>
            <person name="Jeong J."/>
            <person name="Song E.-S."/>
        </authorList>
    </citation>
    <scope>NUCLEOTIDE SEQUENCE [LARGE SCALE GENOMIC DNA]</scope>
    <source>
        <strain evidence="10">51987-8</strain>
    </source>
</reference>
<comment type="caution">
    <text evidence="10">The sequence shown here is derived from an EMBL/GenBank/DDBJ whole genome shotgun (WGS) entry which is preliminary data.</text>
</comment>
<dbReference type="STRING" id="39966.A0A369K2S0"/>
<keyword evidence="7 8" id="KW-0472">Membrane</keyword>
<dbReference type="PRINTS" id="PR00926">
    <property type="entry name" value="MITOCARRIER"/>
</dbReference>
<dbReference type="InterPro" id="IPR023395">
    <property type="entry name" value="MCP_dom_sf"/>
</dbReference>
<keyword evidence="11" id="KW-1185">Reference proteome</keyword>
<gene>
    <name evidence="10" type="ORF">Hypma_006481</name>
</gene>
<feature type="repeat" description="Solcar" evidence="8">
    <location>
        <begin position="18"/>
        <end position="109"/>
    </location>
</feature>
<keyword evidence="6" id="KW-0496">Mitochondrion</keyword>
<evidence type="ECO:0000256" key="2">
    <source>
        <dbReference type="ARBA" id="ARBA00022448"/>
    </source>
</evidence>
<dbReference type="InParanoid" id="A0A369K2S0"/>
<dbReference type="PANTHER" id="PTHR24089">
    <property type="entry name" value="SOLUTE CARRIER FAMILY 25"/>
    <property type="match status" value="1"/>
</dbReference>
<dbReference type="SUPFAM" id="SSF103506">
    <property type="entry name" value="Mitochondrial carrier"/>
    <property type="match status" value="1"/>
</dbReference>
<dbReference type="OrthoDB" id="270584at2759"/>
<sequence length="326" mass="36117">MPDDTACTRKPPARSSLNTFIRSTIAGGIAGGVAKTAVAPLDRIKILFQTHHHEFVRFSGSWSGAINALRYIIQTQGFSGLYRGHSLTLARAVPHAAVGYTVYDHVRKVFMPTKADQTSFRRFLAGSVAGVSVLPFTYPFELVRVRMAMETKRLHAQPRLASVFAVIYRENSGSHIFGRPMHGIFNFYPGFAVTLLGTVPYRGGIFLVWETLNSKSQDWFSPAVRAAHGHKIHLLIGAIAGTSSQIVTYPLEVVRRIQQASVRRTSRSVGSHAPSRMGFRETTTSIWRRSGWRGFYAGLGVGLVKQVPMHSISLAVWQTFKDLLDC</sequence>
<comment type="similarity">
    <text evidence="9">Belongs to the mitochondrial carrier (TC 2.A.29) family.</text>
</comment>
<keyword evidence="3 8" id="KW-0812">Transmembrane</keyword>
<comment type="subcellular location">
    <subcellularLocation>
        <location evidence="1">Mitochondrion membrane</location>
        <topology evidence="1">Multi-pass membrane protein</topology>
    </subcellularLocation>
</comment>
<accession>A0A369K2S0</accession>
<dbReference type="GO" id="GO:0031966">
    <property type="term" value="C:mitochondrial membrane"/>
    <property type="evidence" value="ECO:0007669"/>
    <property type="project" value="UniProtKB-SubCell"/>
</dbReference>
<keyword evidence="4" id="KW-0677">Repeat</keyword>
<feature type="repeat" description="Solcar" evidence="8">
    <location>
        <begin position="228"/>
        <end position="323"/>
    </location>
</feature>
<evidence type="ECO:0000313" key="10">
    <source>
        <dbReference type="EMBL" id="RDB26064.1"/>
    </source>
</evidence>
<evidence type="ECO:0000256" key="1">
    <source>
        <dbReference type="ARBA" id="ARBA00004225"/>
    </source>
</evidence>
<dbReference type="InterPro" id="IPR002067">
    <property type="entry name" value="MCP"/>
</dbReference>
<name>A0A369K2S0_HYPMA</name>
<dbReference type="PROSITE" id="PS50920">
    <property type="entry name" value="SOLCAR"/>
    <property type="match status" value="3"/>
</dbReference>
<dbReference type="InterPro" id="IPR018108">
    <property type="entry name" value="MCP_transmembrane"/>
</dbReference>
<keyword evidence="2 9" id="KW-0813">Transport</keyword>
<dbReference type="Pfam" id="PF00153">
    <property type="entry name" value="Mito_carr"/>
    <property type="match status" value="3"/>
</dbReference>
<protein>
    <submittedName>
        <fullName evidence="10">Mitochondrial carrier C17H9.08</fullName>
    </submittedName>
</protein>
<keyword evidence="5" id="KW-1133">Transmembrane helix</keyword>
<evidence type="ECO:0000313" key="11">
    <source>
        <dbReference type="Proteomes" id="UP000076154"/>
    </source>
</evidence>